<keyword evidence="6" id="KW-0862">Zinc</keyword>
<dbReference type="PANTHER" id="PTHR45719:SF8">
    <property type="entry name" value="BETA-GLUCURONOSYLTRANSFERASE GLCAT14C"/>
    <property type="match status" value="1"/>
</dbReference>
<keyword evidence="2" id="KW-0328">Glycosyltransferase</keyword>
<dbReference type="Pfam" id="PF02485">
    <property type="entry name" value="Branch"/>
    <property type="match status" value="1"/>
</dbReference>
<feature type="chain" id="PRO_5042284484" description="Dof-type domain-containing protein" evidence="8">
    <location>
        <begin position="28"/>
        <end position="689"/>
    </location>
</feature>
<reference evidence="10" key="1">
    <citation type="submission" date="2023-05" db="EMBL/GenBank/DDBJ databases">
        <authorList>
            <person name="Huff M."/>
        </authorList>
    </citation>
    <scope>NUCLEOTIDE SEQUENCE</scope>
</reference>
<evidence type="ECO:0000256" key="2">
    <source>
        <dbReference type="ARBA" id="ARBA00022676"/>
    </source>
</evidence>
<dbReference type="PRINTS" id="PR01582">
    <property type="entry name" value="KV33CHANNEL"/>
</dbReference>
<dbReference type="PROSITE" id="PS50884">
    <property type="entry name" value="ZF_DOF_2"/>
    <property type="match status" value="1"/>
</dbReference>
<dbReference type="AlphaFoldDB" id="A0AAD2DR02"/>
<dbReference type="Pfam" id="PF02701">
    <property type="entry name" value="Zn_ribbon_Dof"/>
    <property type="match status" value="1"/>
</dbReference>
<feature type="region of interest" description="Disordered" evidence="7">
    <location>
        <begin position="465"/>
        <end position="512"/>
    </location>
</feature>
<evidence type="ECO:0000256" key="4">
    <source>
        <dbReference type="ARBA" id="ARBA00023136"/>
    </source>
</evidence>
<dbReference type="PROSITE" id="PS01361">
    <property type="entry name" value="ZF_DOF_1"/>
    <property type="match status" value="1"/>
</dbReference>
<dbReference type="Proteomes" id="UP000834106">
    <property type="component" value="Chromosome 5"/>
</dbReference>
<feature type="signal peptide" evidence="8">
    <location>
        <begin position="1"/>
        <end position="27"/>
    </location>
</feature>
<dbReference type="InterPro" id="IPR003406">
    <property type="entry name" value="Glyco_trans_14"/>
</dbReference>
<dbReference type="GO" id="GO:0006355">
    <property type="term" value="P:regulation of DNA-templated transcription"/>
    <property type="evidence" value="ECO:0007669"/>
    <property type="project" value="InterPro"/>
</dbReference>
<dbReference type="GO" id="GO:0016020">
    <property type="term" value="C:membrane"/>
    <property type="evidence" value="ECO:0007669"/>
    <property type="project" value="UniProtKB-SubCell"/>
</dbReference>
<feature type="compositionally biased region" description="Low complexity" evidence="7">
    <location>
        <begin position="481"/>
        <end position="506"/>
    </location>
</feature>
<dbReference type="InterPro" id="IPR044610">
    <property type="entry name" value="GLCAT14A/B/C"/>
</dbReference>
<dbReference type="PANTHER" id="PTHR45719">
    <property type="entry name" value="GLYCOSYLTRANSFERASE"/>
    <property type="match status" value="1"/>
</dbReference>
<protein>
    <recommendedName>
        <fullName evidence="9">Dof-type domain-containing protein</fullName>
    </recommendedName>
</protein>
<keyword evidence="6" id="KW-0863">Zinc-finger</keyword>
<feature type="compositionally biased region" description="Polar residues" evidence="7">
    <location>
        <begin position="358"/>
        <end position="374"/>
    </location>
</feature>
<dbReference type="GO" id="GO:0005634">
    <property type="term" value="C:nucleus"/>
    <property type="evidence" value="ECO:0007669"/>
    <property type="project" value="UniProtKB-SubCell"/>
</dbReference>
<organism evidence="10 11">
    <name type="scientific">Fraxinus pennsylvanica</name>
    <dbReference type="NCBI Taxonomy" id="56036"/>
    <lineage>
        <taxon>Eukaryota</taxon>
        <taxon>Viridiplantae</taxon>
        <taxon>Streptophyta</taxon>
        <taxon>Embryophyta</taxon>
        <taxon>Tracheophyta</taxon>
        <taxon>Spermatophyta</taxon>
        <taxon>Magnoliopsida</taxon>
        <taxon>eudicotyledons</taxon>
        <taxon>Gunneridae</taxon>
        <taxon>Pentapetalae</taxon>
        <taxon>asterids</taxon>
        <taxon>lamiids</taxon>
        <taxon>Lamiales</taxon>
        <taxon>Oleaceae</taxon>
        <taxon>Oleeae</taxon>
        <taxon>Fraxinus</taxon>
    </lineage>
</organism>
<evidence type="ECO:0000256" key="3">
    <source>
        <dbReference type="ARBA" id="ARBA00022679"/>
    </source>
</evidence>
<dbReference type="InterPro" id="IPR005404">
    <property type="entry name" value="K_chnl_volt-dep_Kv3.3"/>
</dbReference>
<keyword evidence="6" id="KW-0238">DNA-binding</keyword>
<evidence type="ECO:0000256" key="1">
    <source>
        <dbReference type="ARBA" id="ARBA00004606"/>
    </source>
</evidence>
<proteinExistence type="predicted"/>
<dbReference type="InterPro" id="IPR003851">
    <property type="entry name" value="Znf_Dof"/>
</dbReference>
<dbReference type="GO" id="GO:0015020">
    <property type="term" value="F:glucuronosyltransferase activity"/>
    <property type="evidence" value="ECO:0007669"/>
    <property type="project" value="InterPro"/>
</dbReference>
<comment type="subcellular location">
    <subcellularLocation>
        <location evidence="1">Membrane</location>
        <topology evidence="1">Single-pass type II membrane protein</topology>
    </subcellularLocation>
    <subcellularLocation>
        <location evidence="6">Nucleus</location>
    </subcellularLocation>
</comment>
<feature type="domain" description="Dof-type" evidence="9">
    <location>
        <begin position="424"/>
        <end position="478"/>
    </location>
</feature>
<keyword evidence="5" id="KW-0325">Glycoprotein</keyword>
<gene>
    <name evidence="10" type="ORF">FPE_LOCUS8180</name>
</gene>
<evidence type="ECO:0000256" key="6">
    <source>
        <dbReference type="PROSITE-ProRule" id="PRU00071"/>
    </source>
</evidence>
<dbReference type="GO" id="GO:0003677">
    <property type="term" value="F:DNA binding"/>
    <property type="evidence" value="ECO:0007669"/>
    <property type="project" value="UniProtKB-UniRule"/>
</dbReference>
<evidence type="ECO:0000313" key="11">
    <source>
        <dbReference type="Proteomes" id="UP000834106"/>
    </source>
</evidence>
<feature type="compositionally biased region" description="Pro residues" evidence="7">
    <location>
        <begin position="384"/>
        <end position="394"/>
    </location>
</feature>
<keyword evidence="11" id="KW-1185">Reference proteome</keyword>
<name>A0AAD2DR02_9LAMI</name>
<keyword evidence="3" id="KW-0808">Transferase</keyword>
<keyword evidence="4" id="KW-0472">Membrane</keyword>
<sequence>MSVILISISSLLLIFFLILWPFKPNNSSFPNSKSVSLDSINSSDEADPLFVPELPRFAYFISGTRGDGGRLRRLLQALYHPRNYYLIHLDLDATDRERLELAKYVKFEPVMREIGNVMVIGKANLVTDKGPTMIASTLHAVAILLKQAKRWDWFINLGASDYPLIPQDDILHIFSYLPRDLNFLEHTSDIGWKEQQRARPIIIDPGLYHSKKSGVFWAKEKRSVPVSFKLFTGSAWMVLTRSFLEFCIWGWDNLPRTLLMYYTNFLASPEGYFHTVACNHKDYQNTIVNHDLHFMKWDDPPKELPINLTKEHFDEMIQSGALFAHKIAKDDPVLDKIDKEVLRRSDGRLTPGAYLDPSNWQQQQNHQIGGSSTNPLLPPSASQPVPPPPPPPQPHAGGGTGSVRPGSMSERARLANIPMPEVAMKCPRCESTNTKFCYFNNYSLSQPRHFCKTCRRYWTRGGALRNVPVGGGCRRNKRSKSSSSKSPASSDRQTTSSSTSTVSPNSGAAPNIFGLNPQLPPLRFMSPLSQLTDNYTSGDINLNYSGISAPMVGTSELNFPVGNSLLGGAGGSIGGGMASLLSSGGGVEQWRLHQLQQFPFLSGLDPSPAGLYQFQGGVEQSGFVGETSQMRPKFSSSILTQMASVKMEDNPELNLSRQLLGMPANDQWNGAANWTDLSSFSSSSTSNPL</sequence>
<accession>A0AAD2DR02</accession>
<evidence type="ECO:0000256" key="8">
    <source>
        <dbReference type="SAM" id="SignalP"/>
    </source>
</evidence>
<dbReference type="GO" id="GO:0008270">
    <property type="term" value="F:zinc ion binding"/>
    <property type="evidence" value="ECO:0007669"/>
    <property type="project" value="UniProtKB-KW"/>
</dbReference>
<evidence type="ECO:0000256" key="7">
    <source>
        <dbReference type="SAM" id="MobiDB-lite"/>
    </source>
</evidence>
<dbReference type="EMBL" id="OU503040">
    <property type="protein sequence ID" value="CAI9760750.1"/>
    <property type="molecule type" value="Genomic_DNA"/>
</dbReference>
<dbReference type="GO" id="GO:0005249">
    <property type="term" value="F:voltage-gated potassium channel activity"/>
    <property type="evidence" value="ECO:0007669"/>
    <property type="project" value="InterPro"/>
</dbReference>
<keyword evidence="8" id="KW-0732">Signal</keyword>
<feature type="region of interest" description="Disordered" evidence="7">
    <location>
        <begin position="348"/>
        <end position="407"/>
    </location>
</feature>
<evidence type="ECO:0000313" key="10">
    <source>
        <dbReference type="EMBL" id="CAI9760750.1"/>
    </source>
</evidence>
<keyword evidence="6" id="KW-0539">Nucleus</keyword>
<evidence type="ECO:0000259" key="9">
    <source>
        <dbReference type="PROSITE" id="PS50884"/>
    </source>
</evidence>
<keyword evidence="6" id="KW-0479">Metal-binding</keyword>
<evidence type="ECO:0000256" key="5">
    <source>
        <dbReference type="ARBA" id="ARBA00023180"/>
    </source>
</evidence>